<keyword evidence="1 9" id="KW-0479">Metal-binding</keyword>
<dbReference type="Proteomes" id="UP000541444">
    <property type="component" value="Unassembled WGS sequence"/>
</dbReference>
<comment type="caution">
    <text evidence="11">The sequence shown here is derived from an EMBL/GenBank/DDBJ whole genome shotgun (WGS) entry which is preliminary data.</text>
</comment>
<dbReference type="GO" id="GO:0003700">
    <property type="term" value="F:DNA-binding transcription factor activity"/>
    <property type="evidence" value="ECO:0007669"/>
    <property type="project" value="UniProtKB-UniRule"/>
</dbReference>
<comment type="subcellular location">
    <subcellularLocation>
        <location evidence="8 9">Nucleus</location>
    </subcellularLocation>
</comment>
<reference evidence="11 12" key="1">
    <citation type="journal article" date="2020" name="IScience">
        <title>Genome Sequencing of the Endangered Kingdonia uniflora (Circaeasteraceae, Ranunculales) Reveals Potential Mechanisms of Evolutionary Specialization.</title>
        <authorList>
            <person name="Sun Y."/>
            <person name="Deng T."/>
            <person name="Zhang A."/>
            <person name="Moore M.J."/>
            <person name="Landis J.B."/>
            <person name="Lin N."/>
            <person name="Zhang H."/>
            <person name="Zhang X."/>
            <person name="Huang J."/>
            <person name="Zhang X."/>
            <person name="Sun H."/>
            <person name="Wang H."/>
        </authorList>
    </citation>
    <scope>NUCLEOTIDE SEQUENCE [LARGE SCALE GENOMIC DNA]</scope>
    <source>
        <strain evidence="11">TB1705</strain>
        <tissue evidence="11">Leaf</tissue>
    </source>
</reference>
<organism evidence="11 12">
    <name type="scientific">Kingdonia uniflora</name>
    <dbReference type="NCBI Taxonomy" id="39325"/>
    <lineage>
        <taxon>Eukaryota</taxon>
        <taxon>Viridiplantae</taxon>
        <taxon>Streptophyta</taxon>
        <taxon>Embryophyta</taxon>
        <taxon>Tracheophyta</taxon>
        <taxon>Spermatophyta</taxon>
        <taxon>Magnoliopsida</taxon>
        <taxon>Ranunculales</taxon>
        <taxon>Circaeasteraceae</taxon>
        <taxon>Kingdonia</taxon>
    </lineage>
</organism>
<protein>
    <recommendedName>
        <fullName evidence="9">Dof zinc finger protein</fullName>
    </recommendedName>
</protein>
<sequence length="403" mass="43362">MAFPSTSDPSSSPTIIVVDVKDVTTPSLVAASVGPSILAFWDTSLVVVDLGSSMGPSGTSFSLLQGDVSLIGICGDASLDVANMSSFLVVFEVATIIASDGGDSGIACRDASLIAVGVGPGLSVTGNLYPVNGDLFLSLSQIGEFMGAEHEELGMDSSPQSEDNNNMITCSGPMLERNSHKPQQGHHAIKCPRCESTHTKFCYYNNYSLSQPRYFCKTCRRYWTKGGSLRNIPVGGGCRKNKRVSVKKSTTTTMETNPPYDLQFSFPDAHLSHFTSLLGHPENYHNENASFMESNITLGNPRQHDFMGNNDLGLGLSNSTSTNYNGLFSQYGISFNGASMLPFDGSTTDKEDPNVVEVKPNTRFLTHDQWEDSPQGCSEMDGIGLWNYNLTNGYGSSTNSPLV</sequence>
<evidence type="ECO:0000313" key="11">
    <source>
        <dbReference type="EMBL" id="KAF6155465.1"/>
    </source>
</evidence>
<keyword evidence="6 9" id="KW-0804">Transcription</keyword>
<evidence type="ECO:0000256" key="4">
    <source>
        <dbReference type="ARBA" id="ARBA00023015"/>
    </source>
</evidence>
<evidence type="ECO:0000313" key="12">
    <source>
        <dbReference type="Proteomes" id="UP000541444"/>
    </source>
</evidence>
<dbReference type="InterPro" id="IPR045174">
    <property type="entry name" value="Dof"/>
</dbReference>
<comment type="function">
    <text evidence="9">Transcription factor that binds specifically to a 5'-AA[AG]G-3' consensus core sequence.</text>
</comment>
<keyword evidence="2 8" id="KW-0863">Zinc-finger</keyword>
<gene>
    <name evidence="11" type="ORF">GIB67_019991</name>
</gene>
<dbReference type="PROSITE" id="PS01361">
    <property type="entry name" value="ZF_DOF_1"/>
    <property type="match status" value="1"/>
</dbReference>
<dbReference type="InterPro" id="IPR003851">
    <property type="entry name" value="Znf_Dof"/>
</dbReference>
<dbReference type="GO" id="GO:0005634">
    <property type="term" value="C:nucleus"/>
    <property type="evidence" value="ECO:0007669"/>
    <property type="project" value="UniProtKB-SubCell"/>
</dbReference>
<evidence type="ECO:0000256" key="6">
    <source>
        <dbReference type="ARBA" id="ARBA00023163"/>
    </source>
</evidence>
<evidence type="ECO:0000256" key="1">
    <source>
        <dbReference type="ARBA" id="ARBA00022723"/>
    </source>
</evidence>
<keyword evidence="7 8" id="KW-0539">Nucleus</keyword>
<feature type="domain" description="Dof-type" evidence="10">
    <location>
        <begin position="189"/>
        <end position="243"/>
    </location>
</feature>
<dbReference type="GO" id="GO:0003677">
    <property type="term" value="F:DNA binding"/>
    <property type="evidence" value="ECO:0007669"/>
    <property type="project" value="UniProtKB-UniRule"/>
</dbReference>
<evidence type="ECO:0000256" key="3">
    <source>
        <dbReference type="ARBA" id="ARBA00022833"/>
    </source>
</evidence>
<accession>A0A7J7MKL7</accession>
<dbReference type="PANTHER" id="PTHR31992:SF159">
    <property type="entry name" value="DOF ZINC FINGER PROTEIN"/>
    <property type="match status" value="1"/>
</dbReference>
<dbReference type="OrthoDB" id="1927254at2759"/>
<keyword evidence="5 8" id="KW-0238">DNA-binding</keyword>
<evidence type="ECO:0000259" key="10">
    <source>
        <dbReference type="PROSITE" id="PS50884"/>
    </source>
</evidence>
<dbReference type="GO" id="GO:0008270">
    <property type="term" value="F:zinc ion binding"/>
    <property type="evidence" value="ECO:0007669"/>
    <property type="project" value="UniProtKB-KW"/>
</dbReference>
<dbReference type="Pfam" id="PF02701">
    <property type="entry name" value="Zn_ribbon_Dof"/>
    <property type="match status" value="1"/>
</dbReference>
<evidence type="ECO:0000256" key="9">
    <source>
        <dbReference type="RuleBase" id="RU369094"/>
    </source>
</evidence>
<keyword evidence="3 9" id="KW-0862">Zinc</keyword>
<dbReference type="EMBL" id="JACGCM010001428">
    <property type="protein sequence ID" value="KAF6155465.1"/>
    <property type="molecule type" value="Genomic_DNA"/>
</dbReference>
<dbReference type="PANTHER" id="PTHR31992">
    <property type="entry name" value="DOF ZINC FINGER PROTEIN DOF1.4-RELATED"/>
    <property type="match status" value="1"/>
</dbReference>
<proteinExistence type="predicted"/>
<evidence type="ECO:0000256" key="7">
    <source>
        <dbReference type="ARBA" id="ARBA00023242"/>
    </source>
</evidence>
<keyword evidence="4 9" id="KW-0805">Transcription regulation</keyword>
<name>A0A7J7MKL7_9MAGN</name>
<keyword evidence="12" id="KW-1185">Reference proteome</keyword>
<evidence type="ECO:0000256" key="5">
    <source>
        <dbReference type="ARBA" id="ARBA00023125"/>
    </source>
</evidence>
<evidence type="ECO:0000256" key="8">
    <source>
        <dbReference type="PROSITE-ProRule" id="PRU00071"/>
    </source>
</evidence>
<dbReference type="AlphaFoldDB" id="A0A7J7MKL7"/>
<dbReference type="PROSITE" id="PS50884">
    <property type="entry name" value="ZF_DOF_2"/>
    <property type="match status" value="1"/>
</dbReference>
<evidence type="ECO:0000256" key="2">
    <source>
        <dbReference type="ARBA" id="ARBA00022771"/>
    </source>
</evidence>